<sequence>MSDKEPPLSAVRNALIREWRNSINMVDVKIAWSRPDISVITVTVVAADLQIVGVLLL</sequence>
<gene>
    <name evidence="1" type="ORF">ORAREDHAP_LOCUS36715</name>
</gene>
<evidence type="ECO:0000313" key="1">
    <source>
        <dbReference type="EMBL" id="CAB4313545.1"/>
    </source>
</evidence>
<proteinExistence type="predicted"/>
<evidence type="ECO:0000313" key="2">
    <source>
        <dbReference type="Proteomes" id="UP000507245"/>
    </source>
</evidence>
<dbReference type="EMBL" id="CAEKKB010000006">
    <property type="protein sequence ID" value="CAB4313545.1"/>
    <property type="molecule type" value="Genomic_DNA"/>
</dbReference>
<accession>A0A6J5XNJ6</accession>
<keyword evidence="2" id="KW-1185">Reference proteome</keyword>
<dbReference type="Proteomes" id="UP000507245">
    <property type="component" value="Unassembled WGS sequence"/>
</dbReference>
<protein>
    <submittedName>
        <fullName evidence="1">Uncharacterized protein</fullName>
    </submittedName>
</protein>
<organism evidence="1 2">
    <name type="scientific">Prunus armeniaca</name>
    <name type="common">Apricot</name>
    <name type="synonym">Armeniaca vulgaris</name>
    <dbReference type="NCBI Taxonomy" id="36596"/>
    <lineage>
        <taxon>Eukaryota</taxon>
        <taxon>Viridiplantae</taxon>
        <taxon>Streptophyta</taxon>
        <taxon>Embryophyta</taxon>
        <taxon>Tracheophyta</taxon>
        <taxon>Spermatophyta</taxon>
        <taxon>Magnoliopsida</taxon>
        <taxon>eudicotyledons</taxon>
        <taxon>Gunneridae</taxon>
        <taxon>Pentapetalae</taxon>
        <taxon>rosids</taxon>
        <taxon>fabids</taxon>
        <taxon>Rosales</taxon>
        <taxon>Rosaceae</taxon>
        <taxon>Amygdaloideae</taxon>
        <taxon>Amygdaleae</taxon>
        <taxon>Prunus</taxon>
    </lineage>
</organism>
<reference evidence="2" key="1">
    <citation type="journal article" date="2020" name="Genome Biol.">
        <title>Gamete binning: chromosome-level and haplotype-resolved genome assembly enabled by high-throughput single-cell sequencing of gamete genomes.</title>
        <authorList>
            <person name="Campoy J.A."/>
            <person name="Sun H."/>
            <person name="Goel M."/>
            <person name="Jiao W.-B."/>
            <person name="Folz-Donahue K."/>
            <person name="Wang N."/>
            <person name="Rubio M."/>
            <person name="Liu C."/>
            <person name="Kukat C."/>
            <person name="Ruiz D."/>
            <person name="Huettel B."/>
            <person name="Schneeberger K."/>
        </authorList>
    </citation>
    <scope>NUCLEOTIDE SEQUENCE [LARGE SCALE GENOMIC DNA]</scope>
    <source>
        <strain evidence="2">cv. Rojo Pasion</strain>
    </source>
</reference>
<name>A0A6J5XNJ6_PRUAR</name>
<dbReference type="AlphaFoldDB" id="A0A6J5XNJ6"/>